<name>A0A9X1MC90_9MICC</name>
<organism evidence="2 3">
    <name type="scientific">Arthrobacter caoxuetaonis</name>
    <dbReference type="NCBI Taxonomy" id="2886935"/>
    <lineage>
        <taxon>Bacteria</taxon>
        <taxon>Bacillati</taxon>
        <taxon>Actinomycetota</taxon>
        <taxon>Actinomycetes</taxon>
        <taxon>Micrococcales</taxon>
        <taxon>Micrococcaceae</taxon>
        <taxon>Arthrobacter</taxon>
    </lineage>
</organism>
<evidence type="ECO:0000313" key="2">
    <source>
        <dbReference type="EMBL" id="MCC3296675.1"/>
    </source>
</evidence>
<reference evidence="2" key="1">
    <citation type="submission" date="2021-10" db="EMBL/GenBank/DDBJ databases">
        <title>Novel species in genus Arthrobacter.</title>
        <authorList>
            <person name="Liu Y."/>
        </authorList>
    </citation>
    <scope>NUCLEOTIDE SEQUENCE</scope>
    <source>
        <strain evidence="2">Zg-Y453</strain>
    </source>
</reference>
<accession>A0A9X1MC90</accession>
<proteinExistence type="predicted"/>
<dbReference type="Pfam" id="PF24551">
    <property type="entry name" value="SH3_Rv0428c"/>
    <property type="match status" value="1"/>
</dbReference>
<evidence type="ECO:0000259" key="1">
    <source>
        <dbReference type="Pfam" id="PF24551"/>
    </source>
</evidence>
<keyword evidence="3" id="KW-1185">Reference proteome</keyword>
<protein>
    <recommendedName>
        <fullName evidence="1">Histone acetyltransferase Rv0428c-like SH3 domain-containing protein</fullName>
    </recommendedName>
</protein>
<evidence type="ECO:0000313" key="3">
    <source>
        <dbReference type="Proteomes" id="UP001139158"/>
    </source>
</evidence>
<dbReference type="Proteomes" id="UP001139158">
    <property type="component" value="Unassembled WGS sequence"/>
</dbReference>
<dbReference type="AlphaFoldDB" id="A0A9X1MC90"/>
<comment type="caution">
    <text evidence="2">The sequence shown here is derived from an EMBL/GenBank/DDBJ whole genome shotgun (WGS) entry which is preliminary data.</text>
</comment>
<dbReference type="RefSeq" id="WP_227894413.1">
    <property type="nucleotide sequence ID" value="NZ_CP099466.1"/>
</dbReference>
<gene>
    <name evidence="2" type="ORF">LJ757_02495</name>
</gene>
<dbReference type="InterPro" id="IPR056934">
    <property type="entry name" value="SH3_Rv0428c"/>
</dbReference>
<sequence>MTSQSPESRLREAGTGRRAVVRYRIPGGLTDALGIITALDPDSCTLETRSGAVTIPWHLVTAGKPVPDPPARRARPGGGMLA</sequence>
<feature type="domain" description="Histone acetyltransferase Rv0428c-like SH3" evidence="1">
    <location>
        <begin position="15"/>
        <end position="57"/>
    </location>
</feature>
<dbReference type="EMBL" id="JAJFZV010000001">
    <property type="protein sequence ID" value="MCC3296675.1"/>
    <property type="molecule type" value="Genomic_DNA"/>
</dbReference>